<protein>
    <submittedName>
        <fullName evidence="9">Tyrosine-type recombinase/integrase</fullName>
    </submittedName>
</protein>
<dbReference type="InterPro" id="IPR044068">
    <property type="entry name" value="CB"/>
</dbReference>
<name>A0A7V7QJY2_9FIRM</name>
<dbReference type="InterPro" id="IPR010998">
    <property type="entry name" value="Integrase_recombinase_N"/>
</dbReference>
<comment type="function">
    <text evidence="1">Site-specific tyrosine recombinase, which acts by catalyzing the cutting and rejoining of the recombining DNA molecules.</text>
</comment>
<keyword evidence="4 6" id="KW-0238">DNA-binding</keyword>
<dbReference type="EMBL" id="WAGX01000005">
    <property type="protein sequence ID" value="KAB1437886.1"/>
    <property type="molecule type" value="Genomic_DNA"/>
</dbReference>
<dbReference type="Gene3D" id="1.10.443.10">
    <property type="entry name" value="Intergrase catalytic core"/>
    <property type="match status" value="1"/>
</dbReference>
<dbReference type="InterPro" id="IPR004107">
    <property type="entry name" value="Integrase_SAM-like_N"/>
</dbReference>
<dbReference type="Proteomes" id="UP000461768">
    <property type="component" value="Unassembled WGS sequence"/>
</dbReference>
<dbReference type="RefSeq" id="WP_151144445.1">
    <property type="nucleotide sequence ID" value="NZ_WAGX01000005.1"/>
</dbReference>
<evidence type="ECO:0000256" key="3">
    <source>
        <dbReference type="ARBA" id="ARBA00022908"/>
    </source>
</evidence>
<gene>
    <name evidence="9" type="ORF">F7O84_09875</name>
</gene>
<comment type="caution">
    <text evidence="9">The sequence shown here is derived from an EMBL/GenBank/DDBJ whole genome shotgun (WGS) entry which is preliminary data.</text>
</comment>
<dbReference type="InterPro" id="IPR011010">
    <property type="entry name" value="DNA_brk_join_enz"/>
</dbReference>
<dbReference type="PROSITE" id="PS51900">
    <property type="entry name" value="CB"/>
    <property type="match status" value="1"/>
</dbReference>
<dbReference type="GO" id="GO:0003677">
    <property type="term" value="F:DNA binding"/>
    <property type="evidence" value="ECO:0007669"/>
    <property type="project" value="UniProtKB-UniRule"/>
</dbReference>
<feature type="domain" description="Tyr recombinase" evidence="7">
    <location>
        <begin position="170"/>
        <end position="370"/>
    </location>
</feature>
<proteinExistence type="inferred from homology"/>
<evidence type="ECO:0000256" key="1">
    <source>
        <dbReference type="ARBA" id="ARBA00003283"/>
    </source>
</evidence>
<organism evidence="9 10">
    <name type="scientific">Candidatus Galacturonatibacter soehngenii</name>
    <dbReference type="NCBI Taxonomy" id="2307010"/>
    <lineage>
        <taxon>Bacteria</taxon>
        <taxon>Bacillati</taxon>
        <taxon>Bacillota</taxon>
        <taxon>Clostridia</taxon>
        <taxon>Lachnospirales</taxon>
        <taxon>Lachnospiraceae</taxon>
        <taxon>Candidatus Galacturonatibacter</taxon>
    </lineage>
</organism>
<dbReference type="PANTHER" id="PTHR30349:SF64">
    <property type="entry name" value="PROPHAGE INTEGRASE INTD-RELATED"/>
    <property type="match status" value="1"/>
</dbReference>
<keyword evidence="10" id="KW-1185">Reference proteome</keyword>
<dbReference type="CDD" id="cd01189">
    <property type="entry name" value="INT_ICEBs1_C_like"/>
    <property type="match status" value="1"/>
</dbReference>
<dbReference type="PANTHER" id="PTHR30349">
    <property type="entry name" value="PHAGE INTEGRASE-RELATED"/>
    <property type="match status" value="1"/>
</dbReference>
<evidence type="ECO:0000256" key="5">
    <source>
        <dbReference type="ARBA" id="ARBA00023172"/>
    </source>
</evidence>
<dbReference type="PROSITE" id="PS51898">
    <property type="entry name" value="TYR_RECOMBINASE"/>
    <property type="match status" value="1"/>
</dbReference>
<dbReference type="Pfam" id="PF00589">
    <property type="entry name" value="Phage_integrase"/>
    <property type="match status" value="1"/>
</dbReference>
<evidence type="ECO:0000259" key="7">
    <source>
        <dbReference type="PROSITE" id="PS51898"/>
    </source>
</evidence>
<sequence length="376" mass="44134">MAVDKNGKKLPKGVTQRADGLYMGRFEYHGEKFAVYDKSLKEVQKKLNDLRYEVEHGVYAKKQNLSLNAWFETWMLDYKKNVIKIGTYTIYENHYNYYIRRKLGNKKITDVRPEHIQRLYNELVSKDFATGSIKLISAMLNGCFKQAEKNGIITKNPVPLAAIPKGKAKKERKVFTVEEQELFLKYSKESYLHDFFILALMTGMRNGELRALQWRDIDFQKKIIYVNHTLVYIPDKGHFLDEPKTKTSKRQIPMIDKSYDLLKKRYDKATESNVIHINDERFVFCLHKGEPITRDRVTLEINKVLKSIEDDGISFDYVTCHCFRHTFATRCIENKMEPQVLKTILGHSSLSMTMDLYSHVLPNTKQEEMQKISNLF</sequence>
<comment type="similarity">
    <text evidence="2">Belongs to the 'phage' integrase family.</text>
</comment>
<evidence type="ECO:0000313" key="10">
    <source>
        <dbReference type="Proteomes" id="UP000461768"/>
    </source>
</evidence>
<feature type="domain" description="Core-binding (CB)" evidence="8">
    <location>
        <begin position="65"/>
        <end position="148"/>
    </location>
</feature>
<evidence type="ECO:0000256" key="4">
    <source>
        <dbReference type="ARBA" id="ARBA00023125"/>
    </source>
</evidence>
<dbReference type="Gene3D" id="1.10.150.130">
    <property type="match status" value="1"/>
</dbReference>
<keyword evidence="5" id="KW-0233">DNA recombination</keyword>
<accession>A0A7V7QJY2</accession>
<dbReference type="Gene3D" id="3.30.160.60">
    <property type="entry name" value="Classic Zinc Finger"/>
    <property type="match status" value="1"/>
</dbReference>
<keyword evidence="3" id="KW-0229">DNA integration</keyword>
<dbReference type="GO" id="GO:0015074">
    <property type="term" value="P:DNA integration"/>
    <property type="evidence" value="ECO:0007669"/>
    <property type="project" value="UniProtKB-KW"/>
</dbReference>
<dbReference type="InterPro" id="IPR002104">
    <property type="entry name" value="Integrase_catalytic"/>
</dbReference>
<evidence type="ECO:0000256" key="2">
    <source>
        <dbReference type="ARBA" id="ARBA00008857"/>
    </source>
</evidence>
<dbReference type="AlphaFoldDB" id="A0A7V7QJY2"/>
<dbReference type="InterPro" id="IPR050090">
    <property type="entry name" value="Tyrosine_recombinase_XerCD"/>
</dbReference>
<dbReference type="OrthoDB" id="111144at2"/>
<evidence type="ECO:0000256" key="6">
    <source>
        <dbReference type="PROSITE-ProRule" id="PRU01248"/>
    </source>
</evidence>
<dbReference type="SUPFAM" id="SSF56349">
    <property type="entry name" value="DNA breaking-rejoining enzymes"/>
    <property type="match status" value="1"/>
</dbReference>
<dbReference type="Pfam" id="PF14659">
    <property type="entry name" value="Phage_int_SAM_3"/>
    <property type="match status" value="1"/>
</dbReference>
<evidence type="ECO:0000313" key="9">
    <source>
        <dbReference type="EMBL" id="KAB1437886.1"/>
    </source>
</evidence>
<reference evidence="9 10" key="2">
    <citation type="submission" date="2020-02" db="EMBL/GenBank/DDBJ databases">
        <title>Candidatus Galacturonibacter soehngenii shows hetero-acetogenic catabolism of galacturonic acid but lacks a canonical carbon monoxide dehydrogenase/acetyl-CoA synthase complex.</title>
        <authorList>
            <person name="Diender M."/>
            <person name="Stouten G.R."/>
            <person name="Petersen J.F."/>
            <person name="Nielsen P.H."/>
            <person name="Dueholm M.S."/>
            <person name="Pronk J.T."/>
            <person name="Van Loosdrecht M.C.M."/>
        </authorList>
    </citation>
    <scope>NUCLEOTIDE SEQUENCE [LARGE SCALE GENOMIC DNA]</scope>
    <source>
        <strain evidence="9">GalUA</strain>
    </source>
</reference>
<evidence type="ECO:0000259" key="8">
    <source>
        <dbReference type="PROSITE" id="PS51900"/>
    </source>
</evidence>
<dbReference type="GO" id="GO:0006310">
    <property type="term" value="P:DNA recombination"/>
    <property type="evidence" value="ECO:0007669"/>
    <property type="project" value="UniProtKB-KW"/>
</dbReference>
<reference evidence="9 10" key="1">
    <citation type="submission" date="2019-09" db="EMBL/GenBank/DDBJ databases">
        <authorList>
            <person name="Valk L.C."/>
        </authorList>
    </citation>
    <scope>NUCLEOTIDE SEQUENCE [LARGE SCALE GENOMIC DNA]</scope>
    <source>
        <strain evidence="9">GalUA</strain>
    </source>
</reference>
<dbReference type="InterPro" id="IPR013762">
    <property type="entry name" value="Integrase-like_cat_sf"/>
</dbReference>